<name>A0A8H5CZ34_9AGAR</name>
<dbReference type="Pfam" id="PF02798">
    <property type="entry name" value="GST_N"/>
    <property type="match status" value="1"/>
</dbReference>
<dbReference type="InterPro" id="IPR010987">
    <property type="entry name" value="Glutathione-S-Trfase_C-like"/>
</dbReference>
<dbReference type="PANTHER" id="PTHR43900">
    <property type="entry name" value="GLUTATHIONE S-TRANSFERASE RHO"/>
    <property type="match status" value="1"/>
</dbReference>
<dbReference type="SFLD" id="SFLDG01154">
    <property type="entry name" value="Main.5:_Phi-like"/>
    <property type="match status" value="1"/>
</dbReference>
<gene>
    <name evidence="7" type="ORF">D9756_008529</name>
</gene>
<dbReference type="FunFam" id="3.40.30.10:FF:000016">
    <property type="entry name" value="Glutathione S-transferase F2"/>
    <property type="match status" value="1"/>
</dbReference>
<evidence type="ECO:0000259" key="5">
    <source>
        <dbReference type="PROSITE" id="PS50404"/>
    </source>
</evidence>
<evidence type="ECO:0000256" key="3">
    <source>
        <dbReference type="ARBA" id="ARBA00047960"/>
    </source>
</evidence>
<comment type="catalytic activity">
    <reaction evidence="3">
        <text>RX + glutathione = an S-substituted glutathione + a halide anion + H(+)</text>
        <dbReference type="Rhea" id="RHEA:16437"/>
        <dbReference type="ChEBI" id="CHEBI:15378"/>
        <dbReference type="ChEBI" id="CHEBI:16042"/>
        <dbReference type="ChEBI" id="CHEBI:17792"/>
        <dbReference type="ChEBI" id="CHEBI:57925"/>
        <dbReference type="ChEBI" id="CHEBI:90779"/>
        <dbReference type="EC" id="2.5.1.18"/>
    </reaction>
</comment>
<dbReference type="InterPro" id="IPR036282">
    <property type="entry name" value="Glutathione-S-Trfase_C_sf"/>
</dbReference>
<evidence type="ECO:0000259" key="6">
    <source>
        <dbReference type="PROSITE" id="PS50405"/>
    </source>
</evidence>
<dbReference type="InterPro" id="IPR036249">
    <property type="entry name" value="Thioredoxin-like_sf"/>
</dbReference>
<dbReference type="CDD" id="cd03053">
    <property type="entry name" value="GST_N_Phi"/>
    <property type="match status" value="1"/>
</dbReference>
<dbReference type="InterPro" id="IPR040079">
    <property type="entry name" value="Glutathione_S-Trfase"/>
</dbReference>
<dbReference type="SFLD" id="SFLDG00358">
    <property type="entry name" value="Main_(cytGST)"/>
    <property type="match status" value="1"/>
</dbReference>
<dbReference type="AlphaFoldDB" id="A0A8H5CZ34"/>
<feature type="domain" description="GST C-terminal" evidence="6">
    <location>
        <begin position="89"/>
        <end position="211"/>
    </location>
</feature>
<dbReference type="Proteomes" id="UP000559027">
    <property type="component" value="Unassembled WGS sequence"/>
</dbReference>
<dbReference type="InterPro" id="IPR004046">
    <property type="entry name" value="GST_C"/>
</dbReference>
<dbReference type="GO" id="GO:0006749">
    <property type="term" value="P:glutathione metabolic process"/>
    <property type="evidence" value="ECO:0007669"/>
    <property type="project" value="TreeGrafter"/>
</dbReference>
<dbReference type="Gene3D" id="3.40.30.10">
    <property type="entry name" value="Glutaredoxin"/>
    <property type="match status" value="1"/>
</dbReference>
<comment type="similarity">
    <text evidence="4">Belongs to the GST superfamily.</text>
</comment>
<dbReference type="PROSITE" id="PS50405">
    <property type="entry name" value="GST_CTER"/>
    <property type="match status" value="1"/>
</dbReference>
<dbReference type="OrthoDB" id="249703at2759"/>
<keyword evidence="2" id="KW-0808">Transferase</keyword>
<reference evidence="7 8" key="1">
    <citation type="journal article" date="2020" name="ISME J.">
        <title>Uncovering the hidden diversity of litter-decomposition mechanisms in mushroom-forming fungi.</title>
        <authorList>
            <person name="Floudas D."/>
            <person name="Bentzer J."/>
            <person name="Ahren D."/>
            <person name="Johansson T."/>
            <person name="Persson P."/>
            <person name="Tunlid A."/>
        </authorList>
    </citation>
    <scope>NUCLEOTIDE SEQUENCE [LARGE SCALE GENOMIC DNA]</scope>
    <source>
        <strain evidence="7 8">CBS 146.42</strain>
    </source>
</reference>
<dbReference type="EC" id="2.5.1.18" evidence="1"/>
<evidence type="ECO:0000313" key="8">
    <source>
        <dbReference type="Proteomes" id="UP000559027"/>
    </source>
</evidence>
<dbReference type="SUPFAM" id="SSF52833">
    <property type="entry name" value="Thioredoxin-like"/>
    <property type="match status" value="1"/>
</dbReference>
<dbReference type="PROSITE" id="PS50404">
    <property type="entry name" value="GST_NTER"/>
    <property type="match status" value="1"/>
</dbReference>
<dbReference type="GO" id="GO:0005737">
    <property type="term" value="C:cytoplasm"/>
    <property type="evidence" value="ECO:0007669"/>
    <property type="project" value="TreeGrafter"/>
</dbReference>
<organism evidence="7 8">
    <name type="scientific">Leucocoprinus leucothites</name>
    <dbReference type="NCBI Taxonomy" id="201217"/>
    <lineage>
        <taxon>Eukaryota</taxon>
        <taxon>Fungi</taxon>
        <taxon>Dikarya</taxon>
        <taxon>Basidiomycota</taxon>
        <taxon>Agaricomycotina</taxon>
        <taxon>Agaricomycetes</taxon>
        <taxon>Agaricomycetidae</taxon>
        <taxon>Agaricales</taxon>
        <taxon>Agaricineae</taxon>
        <taxon>Agaricaceae</taxon>
        <taxon>Leucocoprinus</taxon>
    </lineage>
</organism>
<evidence type="ECO:0000256" key="4">
    <source>
        <dbReference type="RuleBase" id="RU003494"/>
    </source>
</evidence>
<dbReference type="PANTHER" id="PTHR43900:SF3">
    <property type="entry name" value="GLUTATHIONE S-TRANSFERASE RHO"/>
    <property type="match status" value="1"/>
</dbReference>
<dbReference type="Pfam" id="PF00043">
    <property type="entry name" value="GST_C"/>
    <property type="match status" value="1"/>
</dbReference>
<dbReference type="GO" id="GO:0043295">
    <property type="term" value="F:glutathione binding"/>
    <property type="evidence" value="ECO:0007669"/>
    <property type="project" value="TreeGrafter"/>
</dbReference>
<comment type="caution">
    <text evidence="7">The sequence shown here is derived from an EMBL/GenBank/DDBJ whole genome shotgun (WGS) entry which is preliminary data.</text>
</comment>
<dbReference type="Gene3D" id="1.20.1050.10">
    <property type="match status" value="1"/>
</dbReference>
<evidence type="ECO:0000256" key="1">
    <source>
        <dbReference type="ARBA" id="ARBA00012452"/>
    </source>
</evidence>
<proteinExistence type="inferred from homology"/>
<accession>A0A8H5CZ34</accession>
<dbReference type="SUPFAM" id="SSF47616">
    <property type="entry name" value="GST C-terminal domain-like"/>
    <property type="match status" value="1"/>
</dbReference>
<dbReference type="SFLD" id="SFLDS00019">
    <property type="entry name" value="Glutathione_Transferase_(cytos"/>
    <property type="match status" value="1"/>
</dbReference>
<evidence type="ECO:0000313" key="7">
    <source>
        <dbReference type="EMBL" id="KAF5350659.1"/>
    </source>
</evidence>
<keyword evidence="8" id="KW-1185">Reference proteome</keyword>
<feature type="domain" description="GST N-terminal" evidence="5">
    <location>
        <begin position="1"/>
        <end position="82"/>
    </location>
</feature>
<sequence length="211" mass="23548">MVLKLYGHPLSTPAKLVAAVCYEKEVPFEFITVDILKGESRTPEHLAKNPWGKIPVIDDDGFILYESRAIARHIADKYTAKGPQLIPSDVHKRALLEQAISSEAFTWDRAAVPVLLETAYKKYQGLESDPVKVEELTKALAEKLDVYEKILAKQKYIAGDELTIADFYFLPAGSVIQSVGIKVIDERPNVARWFNAISSRSSWQKASTLSA</sequence>
<dbReference type="EMBL" id="JAACJO010000014">
    <property type="protein sequence ID" value="KAF5350659.1"/>
    <property type="molecule type" value="Genomic_DNA"/>
</dbReference>
<dbReference type="InterPro" id="IPR004045">
    <property type="entry name" value="Glutathione_S-Trfase_N"/>
</dbReference>
<evidence type="ECO:0000256" key="2">
    <source>
        <dbReference type="ARBA" id="ARBA00022679"/>
    </source>
</evidence>
<protein>
    <recommendedName>
        <fullName evidence="1">glutathione transferase</fullName>
        <ecNumber evidence="1">2.5.1.18</ecNumber>
    </recommendedName>
</protein>
<dbReference type="GO" id="GO:0004364">
    <property type="term" value="F:glutathione transferase activity"/>
    <property type="evidence" value="ECO:0007669"/>
    <property type="project" value="UniProtKB-EC"/>
</dbReference>